<dbReference type="EMBL" id="AZBU02000010">
    <property type="protein sequence ID" value="TKR62354.1"/>
    <property type="molecule type" value="Genomic_DNA"/>
</dbReference>
<keyword evidence="4" id="KW-1185">Reference proteome</keyword>
<evidence type="ECO:0000256" key="2">
    <source>
        <dbReference type="SAM" id="SignalP"/>
    </source>
</evidence>
<name>A0A4U5M114_STECR</name>
<reference evidence="3 4" key="2">
    <citation type="journal article" date="2019" name="G3 (Bethesda)">
        <title>Hybrid Assembly of the Genome of the Entomopathogenic Nematode Steinernema carpocapsae Identifies the X-Chromosome.</title>
        <authorList>
            <person name="Serra L."/>
            <person name="Macchietto M."/>
            <person name="Macias-Munoz A."/>
            <person name="McGill C.J."/>
            <person name="Rodriguez I.M."/>
            <person name="Rodriguez B."/>
            <person name="Murad R."/>
            <person name="Mortazavi A."/>
        </authorList>
    </citation>
    <scope>NUCLEOTIDE SEQUENCE [LARGE SCALE GENOMIC DNA]</scope>
    <source>
        <strain evidence="3 4">ALL</strain>
    </source>
</reference>
<evidence type="ECO:0000313" key="4">
    <source>
        <dbReference type="Proteomes" id="UP000298663"/>
    </source>
</evidence>
<keyword evidence="1" id="KW-0472">Membrane</keyword>
<evidence type="ECO:0000313" key="3">
    <source>
        <dbReference type="EMBL" id="TKR62354.1"/>
    </source>
</evidence>
<keyword evidence="1" id="KW-0812">Transmembrane</keyword>
<feature type="transmembrane region" description="Helical" evidence="1">
    <location>
        <begin position="325"/>
        <end position="348"/>
    </location>
</feature>
<accession>A0A4U5M114</accession>
<dbReference type="AlphaFoldDB" id="A0A4U5M114"/>
<feature type="signal peptide" evidence="2">
    <location>
        <begin position="1"/>
        <end position="17"/>
    </location>
</feature>
<proteinExistence type="predicted"/>
<gene>
    <name evidence="3" type="ORF">L596_026333</name>
</gene>
<comment type="caution">
    <text evidence="3">The sequence shown here is derived from an EMBL/GenBank/DDBJ whole genome shotgun (WGS) entry which is preliminary data.</text>
</comment>
<reference evidence="3 4" key="1">
    <citation type="journal article" date="2015" name="Genome Biol.">
        <title>Comparative genomics of Steinernema reveals deeply conserved gene regulatory networks.</title>
        <authorList>
            <person name="Dillman A.R."/>
            <person name="Macchietto M."/>
            <person name="Porter C.F."/>
            <person name="Rogers A."/>
            <person name="Williams B."/>
            <person name="Antoshechkin I."/>
            <person name="Lee M.M."/>
            <person name="Goodwin Z."/>
            <person name="Lu X."/>
            <person name="Lewis E.E."/>
            <person name="Goodrich-Blair H."/>
            <person name="Stock S.P."/>
            <person name="Adams B.J."/>
            <person name="Sternberg P.W."/>
            <person name="Mortazavi A."/>
        </authorList>
    </citation>
    <scope>NUCLEOTIDE SEQUENCE [LARGE SCALE GENOMIC DNA]</scope>
    <source>
        <strain evidence="3 4">ALL</strain>
    </source>
</reference>
<sequence length="349" mass="37802">MGLRCWVLVSFLAFAAAETPNLPAVLNLLDLASASQSFPANNLQVYVSTSDWSILDSIYVSLGGQTYVTLSTLVKKDSENQTFVAPNGVSFAKADPNLVKGPIYSVIIYLVQVDNINHALNVVTNPSSIENGFQKFQSSNPLIILNPLVEQNQGLTLLSFTLESDSVNVQSVRSGDAVFPLLTVTSKETEDWTNTVIYGAVFRFQGQGFVNFGKSQGLETSQKRPKNSRGLVMSPNYRIKNAQITMNVDLEETGLGKNRNPFYSLKIRYADTNSSTLIIKGGDGSSITYTNQGAILNETVSQINSNKVTISYTSSKPNSGFLIEYLASGSSSISAVVALLVSAVFVFLK</sequence>
<organism evidence="3 4">
    <name type="scientific">Steinernema carpocapsae</name>
    <name type="common">Entomopathogenic nematode</name>
    <dbReference type="NCBI Taxonomy" id="34508"/>
    <lineage>
        <taxon>Eukaryota</taxon>
        <taxon>Metazoa</taxon>
        <taxon>Ecdysozoa</taxon>
        <taxon>Nematoda</taxon>
        <taxon>Chromadorea</taxon>
        <taxon>Rhabditida</taxon>
        <taxon>Tylenchina</taxon>
        <taxon>Panagrolaimomorpha</taxon>
        <taxon>Strongyloidoidea</taxon>
        <taxon>Steinernematidae</taxon>
        <taxon>Steinernema</taxon>
    </lineage>
</organism>
<keyword evidence="1" id="KW-1133">Transmembrane helix</keyword>
<evidence type="ECO:0000256" key="1">
    <source>
        <dbReference type="SAM" id="Phobius"/>
    </source>
</evidence>
<evidence type="ECO:0008006" key="5">
    <source>
        <dbReference type="Google" id="ProtNLM"/>
    </source>
</evidence>
<feature type="chain" id="PRO_5020195711" description="CUB-like domain-containing protein" evidence="2">
    <location>
        <begin position="18"/>
        <end position="349"/>
    </location>
</feature>
<keyword evidence="2" id="KW-0732">Signal</keyword>
<dbReference type="Proteomes" id="UP000298663">
    <property type="component" value="Unassembled WGS sequence"/>
</dbReference>
<protein>
    <recommendedName>
        <fullName evidence="5">CUB-like domain-containing protein</fullName>
    </recommendedName>
</protein>